<dbReference type="InterPro" id="IPR025398">
    <property type="entry name" value="DUF4371"/>
</dbReference>
<dbReference type="InterPro" id="IPR012337">
    <property type="entry name" value="RNaseH-like_sf"/>
</dbReference>
<accession>A0A392N723</accession>
<protein>
    <submittedName>
        <fullName evidence="2">Zinc finger MYM-type protein 1-like</fullName>
    </submittedName>
</protein>
<dbReference type="AlphaFoldDB" id="A0A392N723"/>
<dbReference type="EMBL" id="LXQA010030210">
    <property type="protein sequence ID" value="MCH95600.1"/>
    <property type="molecule type" value="Genomic_DNA"/>
</dbReference>
<dbReference type="InterPro" id="IPR055298">
    <property type="entry name" value="AtLOH3-like"/>
</dbReference>
<evidence type="ECO:0000259" key="1">
    <source>
        <dbReference type="Pfam" id="PF14291"/>
    </source>
</evidence>
<dbReference type="Proteomes" id="UP000265520">
    <property type="component" value="Unassembled WGS sequence"/>
</dbReference>
<name>A0A392N723_9FABA</name>
<dbReference type="PANTHER" id="PTHR11697:SF230">
    <property type="entry name" value="ZINC FINGER, MYM DOMAIN CONTAINING 1"/>
    <property type="match status" value="1"/>
</dbReference>
<organism evidence="2 3">
    <name type="scientific">Trifolium medium</name>
    <dbReference type="NCBI Taxonomy" id="97028"/>
    <lineage>
        <taxon>Eukaryota</taxon>
        <taxon>Viridiplantae</taxon>
        <taxon>Streptophyta</taxon>
        <taxon>Embryophyta</taxon>
        <taxon>Tracheophyta</taxon>
        <taxon>Spermatophyta</taxon>
        <taxon>Magnoliopsida</taxon>
        <taxon>eudicotyledons</taxon>
        <taxon>Gunneridae</taxon>
        <taxon>Pentapetalae</taxon>
        <taxon>rosids</taxon>
        <taxon>fabids</taxon>
        <taxon>Fabales</taxon>
        <taxon>Fabaceae</taxon>
        <taxon>Papilionoideae</taxon>
        <taxon>50 kb inversion clade</taxon>
        <taxon>NPAAA clade</taxon>
        <taxon>Hologalegina</taxon>
        <taxon>IRL clade</taxon>
        <taxon>Trifolieae</taxon>
        <taxon>Trifolium</taxon>
    </lineage>
</organism>
<evidence type="ECO:0000313" key="3">
    <source>
        <dbReference type="Proteomes" id="UP000265520"/>
    </source>
</evidence>
<evidence type="ECO:0000313" key="2">
    <source>
        <dbReference type="EMBL" id="MCH95600.1"/>
    </source>
</evidence>
<feature type="non-terminal residue" evidence="2">
    <location>
        <position position="1"/>
    </location>
</feature>
<dbReference type="SUPFAM" id="SSF53098">
    <property type="entry name" value="Ribonuclease H-like"/>
    <property type="match status" value="1"/>
</dbReference>
<dbReference type="Pfam" id="PF14291">
    <property type="entry name" value="DUF4371"/>
    <property type="match status" value="1"/>
</dbReference>
<sequence>QGLAFRGHDESVDSKNKVAPAIQKDIVAAAACETTRLIVDDVRDDFFSILIDESRDISIKEQMSVVLRYVDKKGSVIERFLGLVRVTNTSAISLKLALESLFAKHNLSLSRVRGQGYDGASNMQGEFNGLKSLILKESKSAFYVHCFAHQLQLALVAVANRQTDVGCFLSSVNKVSNLVGASCKRQEILRESQTLNVYEALKNGEIASGSGLNQNTALKRAGDTRWGSHFGTLLSLISLFKSVIDVLEYIEECGELMLVIY</sequence>
<comment type="caution">
    <text evidence="2">The sequence shown here is derived from an EMBL/GenBank/DDBJ whole genome shotgun (WGS) entry which is preliminary data.</text>
</comment>
<dbReference type="PANTHER" id="PTHR11697">
    <property type="entry name" value="GENERAL TRANSCRIPTION FACTOR 2-RELATED ZINC FINGER PROTEIN"/>
    <property type="match status" value="1"/>
</dbReference>
<keyword evidence="3" id="KW-1185">Reference proteome</keyword>
<feature type="domain" description="DUF4371" evidence="1">
    <location>
        <begin position="18"/>
        <end position="129"/>
    </location>
</feature>
<proteinExistence type="predicted"/>
<reference evidence="2 3" key="1">
    <citation type="journal article" date="2018" name="Front. Plant Sci.">
        <title>Red Clover (Trifolium pratense) and Zigzag Clover (T. medium) - A Picture of Genomic Similarities and Differences.</title>
        <authorList>
            <person name="Dluhosova J."/>
            <person name="Istvanek J."/>
            <person name="Nedelnik J."/>
            <person name="Repkova J."/>
        </authorList>
    </citation>
    <scope>NUCLEOTIDE SEQUENCE [LARGE SCALE GENOMIC DNA]</scope>
    <source>
        <strain evidence="3">cv. 10/8</strain>
        <tissue evidence="2">Leaf</tissue>
    </source>
</reference>